<comment type="caution">
    <text evidence="4">The sequence shown here is derived from an EMBL/GenBank/DDBJ whole genome shotgun (WGS) entry which is preliminary data.</text>
</comment>
<dbReference type="PROSITE" id="PS50263">
    <property type="entry name" value="CN_HYDROLASE"/>
    <property type="match status" value="1"/>
</dbReference>
<dbReference type="InterPro" id="IPR036526">
    <property type="entry name" value="C-N_Hydrolase_sf"/>
</dbReference>
<dbReference type="SUPFAM" id="SSF56317">
    <property type="entry name" value="Carbon-nitrogen hydrolase"/>
    <property type="match status" value="1"/>
</dbReference>
<keyword evidence="2" id="KW-0812">Transmembrane</keyword>
<dbReference type="Gene3D" id="3.60.110.10">
    <property type="entry name" value="Carbon-nitrogen hydrolase"/>
    <property type="match status" value="1"/>
</dbReference>
<evidence type="ECO:0000256" key="2">
    <source>
        <dbReference type="SAM" id="Phobius"/>
    </source>
</evidence>
<dbReference type="InterPro" id="IPR003010">
    <property type="entry name" value="C-N_Hydrolase"/>
</dbReference>
<sequence length="578" mass="65352">MAEHQPTRSRNNNRKCFLLTPILSHVAMYLMCVVVITTLKLIDAARPSSNSIVQTSSYQVSKLYSVNNPHSNRTYHAAVVDFAPVSFPFQFPQLNSEIARKILKPNLDEFEKIIFEMMSNHSTSFDRPDIIVFPEYALFGPGLTDREKLRLFFEPIPNDLPFTNICDSANDQFYILKRMSCLSSKYGVYIVFNMGDVQNCNVTTNKKCPVDGMFLFNTNVVFDRKGNLITKYHKTHLYFEDGIDPGDGKPVYFTTDFGIKFGLLICFDIVFEEPLHSLLNDIKVDAIAFTSWWVNFPPYWNGLAFQQALSYSYRTNMIASSSGASYTSSGSGIHMKGKSIGVYNPSLKGHSQTVFAQGTTTSSSKRRHAANVEPIVQDMRMIFDESNPQHILTSFTFTDPNHSNYSTIIPFIPVRGKSYDFANIVAGSTSCNFKFTISPFSNISENDSNNYFAMVVTDGQVFKPKFEQASCSVMKCGSYLNCFIFLEWKLLVKDTQVVLSDLTIEMKSLVTNEWRDDVFPMLLGDEGNLFIGDLKESSFFKTNAVLNMETGKTPAYVSMKNVETKFLGATLLSLKRRK</sequence>
<dbReference type="PANTHER" id="PTHR10609:SF27">
    <property type="entry name" value="CN HYDROLASE DOMAIN-CONTAINING PROTEIN-RELATED"/>
    <property type="match status" value="1"/>
</dbReference>
<evidence type="ECO:0000313" key="4">
    <source>
        <dbReference type="EMBL" id="KAF0975021.1"/>
    </source>
</evidence>
<dbReference type="Proteomes" id="UP000444721">
    <property type="component" value="Unassembled WGS sequence"/>
</dbReference>
<evidence type="ECO:0000259" key="3">
    <source>
        <dbReference type="PROSITE" id="PS50263"/>
    </source>
</evidence>
<accession>A0A6A5BKY0</accession>
<dbReference type="GeneID" id="68112992"/>
<evidence type="ECO:0000313" key="5">
    <source>
        <dbReference type="Proteomes" id="UP000444721"/>
    </source>
</evidence>
<dbReference type="Pfam" id="PF00795">
    <property type="entry name" value="CN_hydrolase"/>
    <property type="match status" value="1"/>
</dbReference>
<gene>
    <name evidence="4" type="ORF">FDP41_005774</name>
</gene>
<dbReference type="PANTHER" id="PTHR10609">
    <property type="entry name" value="BIOTINIDASE-RELATED"/>
    <property type="match status" value="1"/>
</dbReference>
<name>A0A6A5BKY0_NAEFO</name>
<keyword evidence="2" id="KW-0472">Membrane</keyword>
<organism evidence="4 5">
    <name type="scientific">Naegleria fowleri</name>
    <name type="common">Brain eating amoeba</name>
    <dbReference type="NCBI Taxonomy" id="5763"/>
    <lineage>
        <taxon>Eukaryota</taxon>
        <taxon>Discoba</taxon>
        <taxon>Heterolobosea</taxon>
        <taxon>Tetramitia</taxon>
        <taxon>Eutetramitia</taxon>
        <taxon>Vahlkampfiidae</taxon>
        <taxon>Naegleria</taxon>
    </lineage>
</organism>
<dbReference type="EMBL" id="VFQX01000048">
    <property type="protein sequence ID" value="KAF0975021.1"/>
    <property type="molecule type" value="Genomic_DNA"/>
</dbReference>
<dbReference type="AlphaFoldDB" id="A0A6A5BKY0"/>
<feature type="transmembrane region" description="Helical" evidence="2">
    <location>
        <begin position="16"/>
        <end position="39"/>
    </location>
</feature>
<protein>
    <recommendedName>
        <fullName evidence="3">CN hydrolase domain-containing protein</fullName>
    </recommendedName>
</protein>
<reference evidence="4 5" key="1">
    <citation type="journal article" date="2019" name="Sci. Rep.">
        <title>Nanopore sequencing improves the draft genome of the human pathogenic amoeba Naegleria fowleri.</title>
        <authorList>
            <person name="Liechti N."/>
            <person name="Schurch N."/>
            <person name="Bruggmann R."/>
            <person name="Wittwer M."/>
        </authorList>
    </citation>
    <scope>NUCLEOTIDE SEQUENCE [LARGE SCALE GENOMIC DNA]</scope>
    <source>
        <strain evidence="4 5">ATCC 30894</strain>
    </source>
</reference>
<comment type="similarity">
    <text evidence="1">Belongs to the carbon-nitrogen hydrolase superfamily. BTD/VNN family.</text>
</comment>
<dbReference type="VEuPathDB" id="AmoebaDB:NF0101970"/>
<dbReference type="OMA" id="HKTHLYF"/>
<dbReference type="RefSeq" id="XP_044559734.1">
    <property type="nucleotide sequence ID" value="XM_044709335.1"/>
</dbReference>
<dbReference type="OrthoDB" id="6419659at2759"/>
<dbReference type="VEuPathDB" id="AmoebaDB:FDP41_005774"/>
<proteinExistence type="inferred from homology"/>
<dbReference type="VEuPathDB" id="AmoebaDB:NfTy_045260"/>
<keyword evidence="5" id="KW-1185">Reference proteome</keyword>
<keyword evidence="2" id="KW-1133">Transmembrane helix</keyword>
<feature type="domain" description="CN hydrolase" evidence="3">
    <location>
        <begin position="75"/>
        <end position="360"/>
    </location>
</feature>
<dbReference type="InterPro" id="IPR040154">
    <property type="entry name" value="Biotinidase/VNN"/>
</dbReference>
<evidence type="ECO:0000256" key="1">
    <source>
        <dbReference type="ARBA" id="ARBA00008225"/>
    </source>
</evidence>